<evidence type="ECO:0000259" key="5">
    <source>
        <dbReference type="PROSITE" id="PS50931"/>
    </source>
</evidence>
<proteinExistence type="inferred from homology"/>
<evidence type="ECO:0000256" key="4">
    <source>
        <dbReference type="ARBA" id="ARBA00023163"/>
    </source>
</evidence>
<dbReference type="Gene3D" id="3.40.190.290">
    <property type="match status" value="1"/>
</dbReference>
<dbReference type="FunFam" id="1.10.10.10:FF:000001">
    <property type="entry name" value="LysR family transcriptional regulator"/>
    <property type="match status" value="1"/>
</dbReference>
<dbReference type="GO" id="GO:0003700">
    <property type="term" value="F:DNA-binding transcription factor activity"/>
    <property type="evidence" value="ECO:0007669"/>
    <property type="project" value="InterPro"/>
</dbReference>
<sequence length="296" mass="34041">MHLDNLRYFYDIATTKNISDVAKKSHISQSALSQQLIKLEDKLDMKLLERSNKGVELTPEGEIVLKYCRAILSNYDNMIEELSSKKYNKKCLNIHSCSYIQSFILPNIIMDIKNSFSDLKISINSVHASSNINFLNTSTFDIFIYCEQIANDALICQELLEDEIIAVCPYDFNIKEEYTFDELSSLPLILVNNFCTICKSFEDKIIELNMKKDKLNIVLSTDSPVVALNTLSSTNAICFIPKLVANKYLSNSQFKQVNIKDFKFNYSLYILVNKAFYSQEKKLIDTLKKKIKGFLK</sequence>
<dbReference type="PANTHER" id="PTHR30126:SF64">
    <property type="entry name" value="HTH-TYPE TRANSCRIPTIONAL REGULATOR CITR"/>
    <property type="match status" value="1"/>
</dbReference>
<dbReference type="RefSeq" id="WP_202768059.1">
    <property type="nucleotide sequence ID" value="NZ_JAESWA010000022.1"/>
</dbReference>
<dbReference type="SUPFAM" id="SSF53850">
    <property type="entry name" value="Periplasmic binding protein-like II"/>
    <property type="match status" value="1"/>
</dbReference>
<dbReference type="Gene3D" id="1.10.10.10">
    <property type="entry name" value="Winged helix-like DNA-binding domain superfamily/Winged helix DNA-binding domain"/>
    <property type="match status" value="1"/>
</dbReference>
<dbReference type="Pfam" id="PF00126">
    <property type="entry name" value="HTH_1"/>
    <property type="match status" value="1"/>
</dbReference>
<dbReference type="Proteomes" id="UP000623681">
    <property type="component" value="Unassembled WGS sequence"/>
</dbReference>
<keyword evidence="3" id="KW-0238">DNA-binding</keyword>
<accession>A0A937FJ78</accession>
<evidence type="ECO:0000256" key="3">
    <source>
        <dbReference type="ARBA" id="ARBA00023125"/>
    </source>
</evidence>
<dbReference type="InterPro" id="IPR036390">
    <property type="entry name" value="WH_DNA-bd_sf"/>
</dbReference>
<dbReference type="GO" id="GO:0000976">
    <property type="term" value="F:transcription cis-regulatory region binding"/>
    <property type="evidence" value="ECO:0007669"/>
    <property type="project" value="TreeGrafter"/>
</dbReference>
<gene>
    <name evidence="6" type="ORF">JK634_12950</name>
</gene>
<dbReference type="InterPro" id="IPR000847">
    <property type="entry name" value="LysR_HTH_N"/>
</dbReference>
<keyword evidence="7" id="KW-1185">Reference proteome</keyword>
<feature type="domain" description="HTH lysR-type" evidence="5">
    <location>
        <begin position="1"/>
        <end position="58"/>
    </location>
</feature>
<dbReference type="InterPro" id="IPR036388">
    <property type="entry name" value="WH-like_DNA-bd_sf"/>
</dbReference>
<keyword evidence="4" id="KW-0804">Transcription</keyword>
<keyword evidence="2" id="KW-0805">Transcription regulation</keyword>
<reference evidence="6" key="1">
    <citation type="submission" date="2021-01" db="EMBL/GenBank/DDBJ databases">
        <title>Genome public.</title>
        <authorList>
            <person name="Liu C."/>
            <person name="Sun Q."/>
        </authorList>
    </citation>
    <scope>NUCLEOTIDE SEQUENCE</scope>
    <source>
        <strain evidence="6">YIM B02565</strain>
    </source>
</reference>
<dbReference type="Pfam" id="PF03466">
    <property type="entry name" value="LysR_substrate"/>
    <property type="match status" value="1"/>
</dbReference>
<dbReference type="SUPFAM" id="SSF46785">
    <property type="entry name" value="Winged helix' DNA-binding domain"/>
    <property type="match status" value="1"/>
</dbReference>
<name>A0A937FJ78_9CLOT</name>
<dbReference type="InterPro" id="IPR005119">
    <property type="entry name" value="LysR_subst-bd"/>
</dbReference>
<evidence type="ECO:0000313" key="6">
    <source>
        <dbReference type="EMBL" id="MBL4932716.1"/>
    </source>
</evidence>
<organism evidence="6 7">
    <name type="scientific">Clostridium paridis</name>
    <dbReference type="NCBI Taxonomy" id="2803863"/>
    <lineage>
        <taxon>Bacteria</taxon>
        <taxon>Bacillati</taxon>
        <taxon>Bacillota</taxon>
        <taxon>Clostridia</taxon>
        <taxon>Eubacteriales</taxon>
        <taxon>Clostridiaceae</taxon>
        <taxon>Clostridium</taxon>
    </lineage>
</organism>
<dbReference type="PANTHER" id="PTHR30126">
    <property type="entry name" value="HTH-TYPE TRANSCRIPTIONAL REGULATOR"/>
    <property type="match status" value="1"/>
</dbReference>
<comment type="caution">
    <text evidence="6">The sequence shown here is derived from an EMBL/GenBank/DDBJ whole genome shotgun (WGS) entry which is preliminary data.</text>
</comment>
<protein>
    <submittedName>
        <fullName evidence="6">LysR family transcriptional regulator</fullName>
    </submittedName>
</protein>
<dbReference type="AlphaFoldDB" id="A0A937FJ78"/>
<dbReference type="EMBL" id="JAESWA010000022">
    <property type="protein sequence ID" value="MBL4932716.1"/>
    <property type="molecule type" value="Genomic_DNA"/>
</dbReference>
<comment type="similarity">
    <text evidence="1">Belongs to the LysR transcriptional regulatory family.</text>
</comment>
<evidence type="ECO:0000256" key="1">
    <source>
        <dbReference type="ARBA" id="ARBA00009437"/>
    </source>
</evidence>
<evidence type="ECO:0000313" key="7">
    <source>
        <dbReference type="Proteomes" id="UP000623681"/>
    </source>
</evidence>
<evidence type="ECO:0000256" key="2">
    <source>
        <dbReference type="ARBA" id="ARBA00023015"/>
    </source>
</evidence>
<dbReference type="PROSITE" id="PS50931">
    <property type="entry name" value="HTH_LYSR"/>
    <property type="match status" value="1"/>
</dbReference>